<name>A0A6J7ECR9_9ZZZZ</name>
<protein>
    <submittedName>
        <fullName evidence="1">Unannotated protein</fullName>
    </submittedName>
</protein>
<dbReference type="AlphaFoldDB" id="A0A6J7ECR9"/>
<dbReference type="EMBL" id="CAFBLQ010000119">
    <property type="protein sequence ID" value="CAB4877583.1"/>
    <property type="molecule type" value="Genomic_DNA"/>
</dbReference>
<reference evidence="1" key="1">
    <citation type="submission" date="2020-05" db="EMBL/GenBank/DDBJ databases">
        <authorList>
            <person name="Chiriac C."/>
            <person name="Salcher M."/>
            <person name="Ghai R."/>
            <person name="Kavagutti S V."/>
        </authorList>
    </citation>
    <scope>NUCLEOTIDE SEQUENCE</scope>
</reference>
<organism evidence="1">
    <name type="scientific">freshwater metagenome</name>
    <dbReference type="NCBI Taxonomy" id="449393"/>
    <lineage>
        <taxon>unclassified sequences</taxon>
        <taxon>metagenomes</taxon>
        <taxon>ecological metagenomes</taxon>
    </lineage>
</organism>
<sequence length="232" mass="25046">MVIRRVGPLAVGLTLLAISVWGGGTAAAATCSQYPNQAAAQRAADTTDADRDGIYCESLPCPCSKGVSGGGPSTPSSPGQPRALGLGATIRLAPWRRRYNCRVRGTLPDGDCTPGTRFALATKRRVCTSGYARQVRNVPAAVKRRVYAMYGMRAGFNGVNGQLDHLVSLELGGTNSMANLWPQAASRYFGAKQKDRLENRLHDEVCSGTISLRQAQREEARDWVAAYRKRFL</sequence>
<accession>A0A6J7ECR9</accession>
<evidence type="ECO:0000313" key="1">
    <source>
        <dbReference type="EMBL" id="CAB4877583.1"/>
    </source>
</evidence>
<proteinExistence type="predicted"/>
<gene>
    <name evidence="1" type="ORF">UFOPK3423_01088</name>
</gene>